<dbReference type="Gene3D" id="3.40.50.720">
    <property type="entry name" value="NAD(P)-binding Rossmann-like Domain"/>
    <property type="match status" value="1"/>
</dbReference>
<keyword evidence="2" id="KW-0560">Oxidoreductase</keyword>
<dbReference type="PRINTS" id="PR00081">
    <property type="entry name" value="GDHRDH"/>
</dbReference>
<sequence>MEWSGRGVLVTGASRGLGEQLARWFAKRGARVGLVARGREELERVKESIMAEDGTAAAIIADVGDKDATYAIAGTAAELIGPVDVVVHCASALGPLPMPLLLDTACEDLASVLETNLIGPFRLTKALAGPMILRGNGVVVFISSDAAVNGYPGWGAYGVSKAAQDHLARVWAAELTEAGVQFLSIDPGDMNTKMHADALPDADPATLLDPAVVAARIGTILEHRARIPSGTRLEASSAAKEVGA</sequence>
<evidence type="ECO:0000313" key="4">
    <source>
        <dbReference type="EMBL" id="WXA97746.1"/>
    </source>
</evidence>
<dbReference type="EMBL" id="CP089982">
    <property type="protein sequence ID" value="WXA97746.1"/>
    <property type="molecule type" value="Genomic_DNA"/>
</dbReference>
<dbReference type="SUPFAM" id="SSF51735">
    <property type="entry name" value="NAD(P)-binding Rossmann-fold domains"/>
    <property type="match status" value="1"/>
</dbReference>
<accession>A0ABZ2KN44</accession>
<dbReference type="RefSeq" id="WP_394848365.1">
    <property type="nucleotide sequence ID" value="NZ_CP089982.1"/>
</dbReference>
<dbReference type="CDD" id="cd05233">
    <property type="entry name" value="SDR_c"/>
    <property type="match status" value="1"/>
</dbReference>
<keyword evidence="5" id="KW-1185">Reference proteome</keyword>
<evidence type="ECO:0000313" key="5">
    <source>
        <dbReference type="Proteomes" id="UP001379533"/>
    </source>
</evidence>
<evidence type="ECO:0000256" key="1">
    <source>
        <dbReference type="ARBA" id="ARBA00006484"/>
    </source>
</evidence>
<evidence type="ECO:0000259" key="3">
    <source>
        <dbReference type="SMART" id="SM00822"/>
    </source>
</evidence>
<dbReference type="InterPro" id="IPR002347">
    <property type="entry name" value="SDR_fam"/>
</dbReference>
<dbReference type="InterPro" id="IPR057326">
    <property type="entry name" value="KR_dom"/>
</dbReference>
<dbReference type="PANTHER" id="PTHR44196:SF4">
    <property type="entry name" value="SHORT CHAIN DEHYDROGENASE"/>
    <property type="match status" value="1"/>
</dbReference>
<dbReference type="PANTHER" id="PTHR44196">
    <property type="entry name" value="DEHYDROGENASE/REDUCTASE SDR FAMILY MEMBER 7B"/>
    <property type="match status" value="1"/>
</dbReference>
<name>A0ABZ2KN44_9BACT</name>
<gene>
    <name evidence="4" type="ORF">LZC95_12985</name>
</gene>
<organism evidence="4 5">
    <name type="scientific">Pendulispora brunnea</name>
    <dbReference type="NCBI Taxonomy" id="2905690"/>
    <lineage>
        <taxon>Bacteria</taxon>
        <taxon>Pseudomonadati</taxon>
        <taxon>Myxococcota</taxon>
        <taxon>Myxococcia</taxon>
        <taxon>Myxococcales</taxon>
        <taxon>Sorangiineae</taxon>
        <taxon>Pendulisporaceae</taxon>
        <taxon>Pendulispora</taxon>
    </lineage>
</organism>
<dbReference type="SMART" id="SM00822">
    <property type="entry name" value="PKS_KR"/>
    <property type="match status" value="1"/>
</dbReference>
<dbReference type="InterPro" id="IPR036291">
    <property type="entry name" value="NAD(P)-bd_dom_sf"/>
</dbReference>
<evidence type="ECO:0000256" key="2">
    <source>
        <dbReference type="ARBA" id="ARBA00023002"/>
    </source>
</evidence>
<feature type="domain" description="Ketoreductase" evidence="3">
    <location>
        <begin position="6"/>
        <end position="190"/>
    </location>
</feature>
<dbReference type="Pfam" id="PF00106">
    <property type="entry name" value="adh_short"/>
    <property type="match status" value="1"/>
</dbReference>
<dbReference type="Proteomes" id="UP001379533">
    <property type="component" value="Chromosome"/>
</dbReference>
<proteinExistence type="inferred from homology"/>
<comment type="similarity">
    <text evidence="1">Belongs to the short-chain dehydrogenases/reductases (SDR) family.</text>
</comment>
<protein>
    <submittedName>
        <fullName evidence="4">SDR family oxidoreductase</fullName>
    </submittedName>
</protein>
<reference evidence="4 5" key="1">
    <citation type="submission" date="2021-12" db="EMBL/GenBank/DDBJ databases">
        <title>Discovery of the Pendulisporaceae a myxobacterial family with distinct sporulation behavior and unique specialized metabolism.</title>
        <authorList>
            <person name="Garcia R."/>
            <person name="Popoff A."/>
            <person name="Bader C.D."/>
            <person name="Loehr J."/>
            <person name="Walesch S."/>
            <person name="Walt C."/>
            <person name="Boldt J."/>
            <person name="Bunk B."/>
            <person name="Haeckl F.J.F.P.J."/>
            <person name="Gunesch A.P."/>
            <person name="Birkelbach J."/>
            <person name="Nuebel U."/>
            <person name="Pietschmann T."/>
            <person name="Bach T."/>
            <person name="Mueller R."/>
        </authorList>
    </citation>
    <scope>NUCLEOTIDE SEQUENCE [LARGE SCALE GENOMIC DNA]</scope>
    <source>
        <strain evidence="4 5">MSr12523</strain>
    </source>
</reference>